<evidence type="ECO:0000313" key="2">
    <source>
        <dbReference type="EMBL" id="KAG2199157.1"/>
    </source>
</evidence>
<dbReference type="PANTHER" id="PTHR43433:SF5">
    <property type="entry name" value="AB HYDROLASE-1 DOMAIN-CONTAINING PROTEIN"/>
    <property type="match status" value="1"/>
</dbReference>
<dbReference type="Gene3D" id="3.40.50.1820">
    <property type="entry name" value="alpha/beta hydrolase"/>
    <property type="match status" value="1"/>
</dbReference>
<comment type="caution">
    <text evidence="2">The sequence shown here is derived from an EMBL/GenBank/DDBJ whole genome shotgun (WGS) entry which is preliminary data.</text>
</comment>
<proteinExistence type="predicted"/>
<evidence type="ECO:0000259" key="1">
    <source>
        <dbReference type="Pfam" id="PF00561"/>
    </source>
</evidence>
<dbReference type="Proteomes" id="UP000603453">
    <property type="component" value="Unassembled WGS sequence"/>
</dbReference>
<dbReference type="SUPFAM" id="SSF53474">
    <property type="entry name" value="alpha/beta-Hydrolases"/>
    <property type="match status" value="1"/>
</dbReference>
<dbReference type="InterPro" id="IPR000073">
    <property type="entry name" value="AB_hydrolase_1"/>
</dbReference>
<evidence type="ECO:0000313" key="3">
    <source>
        <dbReference type="Proteomes" id="UP000603453"/>
    </source>
</evidence>
<accession>A0A8H7QUU6</accession>
<sequence length="322" mass="36172">MADLSTLSKKGHVEVGHKRQSTPIKIYYELHGNGPERVLLVMGLSSSCSAWDLQFIDKRCRQNILQKLENTLCSYSTIEEWDSQMHHLVYIRKLTSQMAADTLDLLDHFGWNDKVHLVGISMGGMISLELIYAEPTRFQSVALTSTTSKRNVPTWMAVSTLSKIILIYRDPKDQLNAAIDLLYPVEWLTQKPLSATSPHATNRELAISGFINHTSRSRRQTPQGNIGQLLACLTHYVSDARLLKIKESGIPILIVTGTFDHLVRSEYSYHMKKVLGDGARFELFAGSGHAIPEEQPDRYNSLLIDHFTASTSNNEASAFSKL</sequence>
<gene>
    <name evidence="2" type="ORF">INT47_009896</name>
</gene>
<reference evidence="2" key="1">
    <citation type="submission" date="2020-12" db="EMBL/GenBank/DDBJ databases">
        <title>Metabolic potential, ecology and presence of endohyphal bacteria is reflected in genomic diversity of Mucoromycotina.</title>
        <authorList>
            <person name="Muszewska A."/>
            <person name="Okrasinska A."/>
            <person name="Steczkiewicz K."/>
            <person name="Drgas O."/>
            <person name="Orlowska M."/>
            <person name="Perlinska-Lenart U."/>
            <person name="Aleksandrzak-Piekarczyk T."/>
            <person name="Szatraj K."/>
            <person name="Zielenkiewicz U."/>
            <person name="Pilsyk S."/>
            <person name="Malc E."/>
            <person name="Mieczkowski P."/>
            <person name="Kruszewska J.S."/>
            <person name="Biernat P."/>
            <person name="Pawlowska J."/>
        </authorList>
    </citation>
    <scope>NUCLEOTIDE SEQUENCE</scope>
    <source>
        <strain evidence="2">WA0000017839</strain>
    </source>
</reference>
<dbReference type="AlphaFoldDB" id="A0A8H7QUU6"/>
<protein>
    <recommendedName>
        <fullName evidence="1">AB hydrolase-1 domain-containing protein</fullName>
    </recommendedName>
</protein>
<dbReference type="EMBL" id="JAEPRD010000100">
    <property type="protein sequence ID" value="KAG2199157.1"/>
    <property type="molecule type" value="Genomic_DNA"/>
</dbReference>
<organism evidence="2 3">
    <name type="scientific">Mucor saturninus</name>
    <dbReference type="NCBI Taxonomy" id="64648"/>
    <lineage>
        <taxon>Eukaryota</taxon>
        <taxon>Fungi</taxon>
        <taxon>Fungi incertae sedis</taxon>
        <taxon>Mucoromycota</taxon>
        <taxon>Mucoromycotina</taxon>
        <taxon>Mucoromycetes</taxon>
        <taxon>Mucorales</taxon>
        <taxon>Mucorineae</taxon>
        <taxon>Mucoraceae</taxon>
        <taxon>Mucor</taxon>
    </lineage>
</organism>
<feature type="domain" description="AB hydrolase-1" evidence="1">
    <location>
        <begin position="98"/>
        <end position="295"/>
    </location>
</feature>
<keyword evidence="3" id="KW-1185">Reference proteome</keyword>
<dbReference type="InterPro" id="IPR050471">
    <property type="entry name" value="AB_hydrolase"/>
</dbReference>
<dbReference type="InterPro" id="IPR029058">
    <property type="entry name" value="AB_hydrolase_fold"/>
</dbReference>
<dbReference type="PANTHER" id="PTHR43433">
    <property type="entry name" value="HYDROLASE, ALPHA/BETA FOLD FAMILY PROTEIN"/>
    <property type="match status" value="1"/>
</dbReference>
<name>A0A8H7QUU6_9FUNG</name>
<dbReference type="OrthoDB" id="19657at2759"/>
<dbReference type="Pfam" id="PF00561">
    <property type="entry name" value="Abhydrolase_1"/>
    <property type="match status" value="1"/>
</dbReference>